<dbReference type="EMBL" id="AB002583">
    <property type="protein sequence ID" value="BAC76299.1"/>
    <property type="molecule type" value="Genomic_DNA"/>
</dbReference>
<dbReference type="HOGENOM" id="CLU_817261_0_0_1"/>
<dbReference type="GeneID" id="844914"/>
<dbReference type="RefSeq" id="NP_849137.1">
    <property type="nucleotide sequence ID" value="NC_004799.1"/>
</dbReference>
<geneLocation type="chloroplast" evidence="1"/>
<reference evidence="1" key="1">
    <citation type="journal article" date="2003" name="DNA Res.">
        <title>Complete sequence and analysis of the plastid genome of the unicellular red alga Cyanidioschyzon merolae.</title>
        <authorList>
            <person name="Ohta N."/>
            <person name="Matsuzaki M."/>
            <person name="Misumi O."/>
            <person name="Miyagishima S."/>
            <person name="Nozaki H."/>
            <person name="Tanaka K."/>
            <person name="Shin-i T."/>
            <person name="Kohara Y."/>
            <person name="Kuroiwa T."/>
        </authorList>
    </citation>
    <scope>NUCLEOTIDE SEQUENCE [LARGE SCALE GENOMIC DNA]</scope>
    <source>
        <strain evidence="1">10D</strain>
    </source>
</reference>
<dbReference type="Gramene" id="CMV238CT">
    <property type="protein sequence ID" value="CMV238CT"/>
    <property type="gene ID" value="CMV238C"/>
</dbReference>
<protein>
    <submittedName>
        <fullName evidence="1">Uncharacterized protein</fullName>
    </submittedName>
</protein>
<proteinExistence type="predicted"/>
<accession>Q85FP6</accession>
<name>Q85FP6_CYAM1</name>
<dbReference type="AlphaFoldDB" id="Q85FP6"/>
<sequence>MIISIQTYAPKSWLASQVQPFQKNWKAAIYQWQRSGNWARLVVKQPQPQMVKIEATPHAYFHQIVFDADTLFLSPGLLKQLFFGNWYRWIQTWKQIWWWYTSRGFEPPTIQLTSTMPNLVLVKFEEKKLPHVDMIDRPLQTYLNWHPNHMVSMKALDYKLRYLKQLYKSHKNQAYALIRFSPPNTSYGVHFQTFTHTLHASSDEFVFDWFQPWMYVTSESAASFLTRLVSRLGHYECWFQWREQACASLGFIHTIKYQNQLTYQWKVAFDISSRLFCQWPLFKIFISSDEMILVHMFDRIEYHQGQMCLFMTKHQMGVMLPWKFHLAINDSNHLCSGLSF</sequence>
<evidence type="ECO:0000313" key="2">
    <source>
        <dbReference type="Proteomes" id="UP000007014"/>
    </source>
</evidence>
<dbReference type="Proteomes" id="UP000007014">
    <property type="component" value="Chloroplast"/>
</dbReference>
<organism evidence="1 2">
    <name type="scientific">Cyanidioschyzon merolae (strain NIES-3377 / 10D)</name>
    <name type="common">Unicellular red alga</name>
    <dbReference type="NCBI Taxonomy" id="280699"/>
    <lineage>
        <taxon>Eukaryota</taxon>
        <taxon>Rhodophyta</taxon>
        <taxon>Bangiophyceae</taxon>
        <taxon>Cyanidiales</taxon>
        <taxon>Cyanidiaceae</taxon>
        <taxon>Cyanidioschyzon</taxon>
    </lineage>
</organism>
<keyword evidence="2" id="KW-1185">Reference proteome</keyword>
<keyword evidence="1" id="KW-0150">Chloroplast</keyword>
<dbReference type="KEGG" id="cme:CymeCp205"/>
<evidence type="ECO:0000313" key="1">
    <source>
        <dbReference type="EMBL" id="BAC76299.1"/>
    </source>
</evidence>
<keyword evidence="1" id="KW-0934">Plastid</keyword>